<dbReference type="EMBL" id="WWEU01000002">
    <property type="protein sequence ID" value="MYM58813.1"/>
    <property type="molecule type" value="Genomic_DNA"/>
</dbReference>
<evidence type="ECO:0000256" key="2">
    <source>
        <dbReference type="SAM" id="SignalP"/>
    </source>
</evidence>
<dbReference type="AlphaFoldDB" id="A0A6L8LTH2"/>
<name>A0A6L8LTH2_9VIBR</name>
<gene>
    <name evidence="3" type="ORF">GTG28_06220</name>
</gene>
<feature type="region of interest" description="Disordered" evidence="1">
    <location>
        <begin position="201"/>
        <end position="223"/>
    </location>
</feature>
<accession>A0A6L8LTH2</accession>
<evidence type="ECO:0000256" key="1">
    <source>
        <dbReference type="SAM" id="MobiDB-lite"/>
    </source>
</evidence>
<comment type="caution">
    <text evidence="3">The sequence shown here is derived from an EMBL/GenBank/DDBJ whole genome shotgun (WGS) entry which is preliminary data.</text>
</comment>
<keyword evidence="2" id="KW-0732">Signal</keyword>
<organism evidence="3 4">
    <name type="scientific">Vibrio tetraodonis subsp. pristinus</name>
    <dbReference type="NCBI Taxonomy" id="2695891"/>
    <lineage>
        <taxon>Bacteria</taxon>
        <taxon>Pseudomonadati</taxon>
        <taxon>Pseudomonadota</taxon>
        <taxon>Gammaproteobacteria</taxon>
        <taxon>Vibrionales</taxon>
        <taxon>Vibrionaceae</taxon>
        <taxon>Vibrio</taxon>
    </lineage>
</organism>
<keyword evidence="4" id="KW-1185">Reference proteome</keyword>
<feature type="chain" id="PRO_5026715017" evidence="2">
    <location>
        <begin position="18"/>
        <end position="223"/>
    </location>
</feature>
<proteinExistence type="predicted"/>
<protein>
    <submittedName>
        <fullName evidence="3">Uncharacterized protein</fullName>
    </submittedName>
</protein>
<dbReference type="RefSeq" id="WP_160928051.1">
    <property type="nucleotide sequence ID" value="NZ_WWEU01000002.1"/>
</dbReference>
<evidence type="ECO:0000313" key="3">
    <source>
        <dbReference type="EMBL" id="MYM58813.1"/>
    </source>
</evidence>
<dbReference type="Proteomes" id="UP000478571">
    <property type="component" value="Unassembled WGS sequence"/>
</dbReference>
<feature type="signal peptide" evidence="2">
    <location>
        <begin position="1"/>
        <end position="17"/>
    </location>
</feature>
<sequence>MSRLLFLLLFFSLSSNASICHQLTKNTTYKLSAGISYCLESEYQFVYIHNSEFGTEIVELSDIDRNVFGLVYPGESAKVPDQFRVTTFDDTHLVVMDGYIHIYAAPKVRKKRSAANIATAVVSNLSSSAGTSLAGGSNVQVAPTIVGTVIGTGVGAATGPLAPVVGPLVAGALTQNIISNQGKPRPPLTIMSTTSGLNSGSNFVPRPFNSGGGSSKGCGKCHN</sequence>
<reference evidence="3 4" key="1">
    <citation type="submission" date="2020-01" db="EMBL/GenBank/DDBJ databases">
        <title>Draft Genome Sequence of Vibrio sp. strain OCN044, Isolated from a Healthy Coral at Palmyra Atoll.</title>
        <authorList>
            <person name="Videau P."/>
            <person name="Loughran R."/>
            <person name="Esquivel A."/>
            <person name="Deadmond M."/>
            <person name="Paddock B.E."/>
            <person name="Saw J.H."/>
            <person name="Ushijima B."/>
        </authorList>
    </citation>
    <scope>NUCLEOTIDE SEQUENCE [LARGE SCALE GENOMIC DNA]</scope>
    <source>
        <strain evidence="3 4">OCN044</strain>
    </source>
</reference>
<evidence type="ECO:0000313" key="4">
    <source>
        <dbReference type="Proteomes" id="UP000478571"/>
    </source>
</evidence>